<proteinExistence type="predicted"/>
<dbReference type="RefSeq" id="WP_263712664.1">
    <property type="nucleotide sequence ID" value="NZ_JAOWKX010000005.1"/>
</dbReference>
<reference evidence="2 3" key="1">
    <citation type="submission" date="2022-10" db="EMBL/GenBank/DDBJ databases">
        <title>Aestuariibacter sp. AA17 isolated from Montipora capitata coral fragment.</title>
        <authorList>
            <person name="Emsley S.A."/>
            <person name="Pfannmuller K.M."/>
            <person name="Loughran R.M."/>
            <person name="Shlafstein M."/>
            <person name="Papke E."/>
            <person name="Saw J.H."/>
            <person name="Ushijima B."/>
            <person name="Videau P."/>
        </authorList>
    </citation>
    <scope>NUCLEOTIDE SEQUENCE [LARGE SCALE GENOMIC DNA]</scope>
    <source>
        <strain evidence="2 3">AA17</strain>
    </source>
</reference>
<feature type="signal peptide" evidence="1">
    <location>
        <begin position="1"/>
        <end position="20"/>
    </location>
</feature>
<dbReference type="PROSITE" id="PS51257">
    <property type="entry name" value="PROKAR_LIPOPROTEIN"/>
    <property type="match status" value="1"/>
</dbReference>
<keyword evidence="1" id="KW-0732">Signal</keyword>
<sequence length="156" mass="18078">MLKLFPRFLYIVFFAFTLQACSDNDDVQNQSAGKYGMLDPNTPHYAAMKFFEHIYYDSNLNGAVELSTPRMGRLLQSYHNNRNVQRHVLNLIYDEVEIQPDAGNSVGRAEFAKKAVVSVFFTGHRHDKKHEDIRVVEMVKMDGDWKVSKVRADKYL</sequence>
<protein>
    <recommendedName>
        <fullName evidence="4">Lipoprotein</fullName>
    </recommendedName>
</protein>
<accession>A0ABT3A9N3</accession>
<evidence type="ECO:0000313" key="3">
    <source>
        <dbReference type="Proteomes" id="UP001652504"/>
    </source>
</evidence>
<dbReference type="EMBL" id="JAOWKX010000005">
    <property type="protein sequence ID" value="MCV2885381.1"/>
    <property type="molecule type" value="Genomic_DNA"/>
</dbReference>
<comment type="caution">
    <text evidence="2">The sequence shown here is derived from an EMBL/GenBank/DDBJ whole genome shotgun (WGS) entry which is preliminary data.</text>
</comment>
<evidence type="ECO:0000256" key="1">
    <source>
        <dbReference type="SAM" id="SignalP"/>
    </source>
</evidence>
<evidence type="ECO:0008006" key="4">
    <source>
        <dbReference type="Google" id="ProtNLM"/>
    </source>
</evidence>
<dbReference type="Proteomes" id="UP001652504">
    <property type="component" value="Unassembled WGS sequence"/>
</dbReference>
<keyword evidence="3" id="KW-1185">Reference proteome</keyword>
<feature type="chain" id="PRO_5046349951" description="Lipoprotein" evidence="1">
    <location>
        <begin position="21"/>
        <end position="156"/>
    </location>
</feature>
<organism evidence="2 3">
    <name type="scientific">Fluctibacter corallii</name>
    <dbReference type="NCBI Taxonomy" id="2984329"/>
    <lineage>
        <taxon>Bacteria</taxon>
        <taxon>Pseudomonadati</taxon>
        <taxon>Pseudomonadota</taxon>
        <taxon>Gammaproteobacteria</taxon>
        <taxon>Alteromonadales</taxon>
        <taxon>Alteromonadaceae</taxon>
        <taxon>Fluctibacter</taxon>
    </lineage>
</organism>
<name>A0ABT3A9N3_9ALTE</name>
<gene>
    <name evidence="2" type="ORF">OE749_11815</name>
</gene>
<evidence type="ECO:0000313" key="2">
    <source>
        <dbReference type="EMBL" id="MCV2885381.1"/>
    </source>
</evidence>